<evidence type="ECO:0000256" key="1">
    <source>
        <dbReference type="SAM" id="MobiDB-lite"/>
    </source>
</evidence>
<name>A0A9P4MVY9_9PLEO</name>
<protein>
    <submittedName>
        <fullName evidence="2">Uncharacterized protein</fullName>
    </submittedName>
</protein>
<evidence type="ECO:0000313" key="2">
    <source>
        <dbReference type="EMBL" id="KAF2205206.1"/>
    </source>
</evidence>
<organism evidence="2 3">
    <name type="scientific">Delitschia confertaspora ATCC 74209</name>
    <dbReference type="NCBI Taxonomy" id="1513339"/>
    <lineage>
        <taxon>Eukaryota</taxon>
        <taxon>Fungi</taxon>
        <taxon>Dikarya</taxon>
        <taxon>Ascomycota</taxon>
        <taxon>Pezizomycotina</taxon>
        <taxon>Dothideomycetes</taxon>
        <taxon>Pleosporomycetidae</taxon>
        <taxon>Pleosporales</taxon>
        <taxon>Delitschiaceae</taxon>
        <taxon>Delitschia</taxon>
    </lineage>
</organism>
<keyword evidence="3" id="KW-1185">Reference proteome</keyword>
<proteinExistence type="predicted"/>
<accession>A0A9P4MVY9</accession>
<feature type="compositionally biased region" description="Polar residues" evidence="1">
    <location>
        <begin position="43"/>
        <end position="54"/>
    </location>
</feature>
<feature type="region of interest" description="Disordered" evidence="1">
    <location>
        <begin position="35"/>
        <end position="54"/>
    </location>
</feature>
<gene>
    <name evidence="2" type="ORF">GQ43DRAFT_50375</name>
</gene>
<reference evidence="2" key="1">
    <citation type="journal article" date="2020" name="Stud. Mycol.">
        <title>101 Dothideomycetes genomes: a test case for predicting lifestyles and emergence of pathogens.</title>
        <authorList>
            <person name="Haridas S."/>
            <person name="Albert R."/>
            <person name="Binder M."/>
            <person name="Bloem J."/>
            <person name="Labutti K."/>
            <person name="Salamov A."/>
            <person name="Andreopoulos B."/>
            <person name="Baker S."/>
            <person name="Barry K."/>
            <person name="Bills G."/>
            <person name="Bluhm B."/>
            <person name="Cannon C."/>
            <person name="Castanera R."/>
            <person name="Culley D."/>
            <person name="Daum C."/>
            <person name="Ezra D."/>
            <person name="Gonzalez J."/>
            <person name="Henrissat B."/>
            <person name="Kuo A."/>
            <person name="Liang C."/>
            <person name="Lipzen A."/>
            <person name="Lutzoni F."/>
            <person name="Magnuson J."/>
            <person name="Mondo S."/>
            <person name="Nolan M."/>
            <person name="Ohm R."/>
            <person name="Pangilinan J."/>
            <person name="Park H.-J."/>
            <person name="Ramirez L."/>
            <person name="Alfaro M."/>
            <person name="Sun H."/>
            <person name="Tritt A."/>
            <person name="Yoshinaga Y."/>
            <person name="Zwiers L.-H."/>
            <person name="Turgeon B."/>
            <person name="Goodwin S."/>
            <person name="Spatafora J."/>
            <person name="Crous P."/>
            <person name="Grigoriev I."/>
        </authorList>
    </citation>
    <scope>NUCLEOTIDE SEQUENCE</scope>
    <source>
        <strain evidence="2">ATCC 74209</strain>
    </source>
</reference>
<dbReference type="AlphaFoldDB" id="A0A9P4MVY9"/>
<comment type="caution">
    <text evidence="2">The sequence shown here is derived from an EMBL/GenBank/DDBJ whole genome shotgun (WGS) entry which is preliminary data.</text>
</comment>
<dbReference type="Proteomes" id="UP000799536">
    <property type="component" value="Unassembled WGS sequence"/>
</dbReference>
<evidence type="ECO:0000313" key="3">
    <source>
        <dbReference type="Proteomes" id="UP000799536"/>
    </source>
</evidence>
<dbReference type="EMBL" id="ML993860">
    <property type="protein sequence ID" value="KAF2205206.1"/>
    <property type="molecule type" value="Genomic_DNA"/>
</dbReference>
<sequence length="100" mass="11354">MRRKGLEKEEGVGSKSWVDILRALVTKRLKRVADHSRVHHSLRSGSTYPTQSTQPIQACEPSHAYANNITPFLAWYASTRTVTRYAQTTSCLQIFTLPHL</sequence>